<dbReference type="Pfam" id="PF24750">
    <property type="entry name" value="b-prop_At3g26010-like"/>
    <property type="match status" value="1"/>
</dbReference>
<accession>A0AAW0LF48</accession>
<dbReference type="SMART" id="SM00256">
    <property type="entry name" value="FBOX"/>
    <property type="match status" value="1"/>
</dbReference>
<dbReference type="InterPro" id="IPR056592">
    <property type="entry name" value="Beta-prop_At3g26010-like"/>
</dbReference>
<reference evidence="2 3" key="1">
    <citation type="journal article" date="2018" name="Sci. Data">
        <title>The draft genome sequence of cork oak.</title>
        <authorList>
            <person name="Ramos A.M."/>
            <person name="Usie A."/>
            <person name="Barbosa P."/>
            <person name="Barros P.M."/>
            <person name="Capote T."/>
            <person name="Chaves I."/>
            <person name="Simoes F."/>
            <person name="Abreu I."/>
            <person name="Carrasquinho I."/>
            <person name="Faro C."/>
            <person name="Guimaraes J.B."/>
            <person name="Mendonca D."/>
            <person name="Nobrega F."/>
            <person name="Rodrigues L."/>
            <person name="Saibo N.J.M."/>
            <person name="Varela M.C."/>
            <person name="Egas C."/>
            <person name="Matos J."/>
            <person name="Miguel C.M."/>
            <person name="Oliveira M.M."/>
            <person name="Ricardo C.P."/>
            <person name="Goncalves S."/>
        </authorList>
    </citation>
    <scope>NUCLEOTIDE SEQUENCE [LARGE SCALE GENOMIC DNA]</scope>
    <source>
        <strain evidence="3">cv. HL8</strain>
    </source>
</reference>
<dbReference type="Proteomes" id="UP000237347">
    <property type="component" value="Unassembled WGS sequence"/>
</dbReference>
<evidence type="ECO:0000313" key="2">
    <source>
        <dbReference type="EMBL" id="KAK7850027.1"/>
    </source>
</evidence>
<dbReference type="Pfam" id="PF00646">
    <property type="entry name" value="F-box"/>
    <property type="match status" value="1"/>
</dbReference>
<gene>
    <name evidence="2" type="ORF">CFP56_001803</name>
</gene>
<dbReference type="InterPro" id="IPR001810">
    <property type="entry name" value="F-box_dom"/>
</dbReference>
<dbReference type="PANTHER" id="PTHR35546:SF130">
    <property type="entry name" value="EXPRESSED PROTEIN"/>
    <property type="match status" value="1"/>
</dbReference>
<comment type="caution">
    <text evidence="2">The sequence shown here is derived from an EMBL/GenBank/DDBJ whole genome shotgun (WGS) entry which is preliminary data.</text>
</comment>
<dbReference type="PANTHER" id="PTHR35546">
    <property type="entry name" value="F-BOX PROTEIN INTERACTION DOMAIN PROTEIN-RELATED"/>
    <property type="match status" value="1"/>
</dbReference>
<dbReference type="Gene3D" id="1.20.1280.50">
    <property type="match status" value="1"/>
</dbReference>
<keyword evidence="3" id="KW-1185">Reference proteome</keyword>
<dbReference type="AlphaFoldDB" id="A0AAW0LF48"/>
<dbReference type="InterPro" id="IPR036047">
    <property type="entry name" value="F-box-like_dom_sf"/>
</dbReference>
<dbReference type="EMBL" id="PKMF04000106">
    <property type="protein sequence ID" value="KAK7850027.1"/>
    <property type="molecule type" value="Genomic_DNA"/>
</dbReference>
<proteinExistence type="predicted"/>
<sequence>MAMSLNNLPDFLLTEILLRLPLKSRVQCKGVSKHWCSLISTPYFTRSVVRHCHTNPHAQPFIMILEYKDKYLSNRLLVINSEPELKFLTAYIYKLRKQLWLEASCNDLLLCLAEHRFDGNRCYYYVINPITKQGLALPPIPKPQSFTITGFIYNNSDNDIVDKQVSFSYRLVMLKVGASEAHIFSSDTGKWSVVGYSKEFQVACFPSSAVPYKGLLLWCGTNGSLLAFDLYNSAGNRCFEIEPPIEWEQLMEQPIERGLMKFIDCLGLGVCQGCLKICQILVQSHICVWEFKDYDNKGGGEWCLQHKVSLKEFVSEKSLWLLLTQSFFITVIGFHPINGDILYLGIRSKVLICNLGRKTLELYCDFPEANHYSASLLFPRKACFFCPGTGGRLLAFDPYIARSCRLIGKPIEYESLGGTDCVGVCQGCLRICQISLWFRLGSVLRVWEFEDYDNGGGGQWFLEHEVFFNQLVSKKSPWLTQYVPLKFPFVTVLAFHPNDGDILYLVIEMKVVLCNLRSKTMEVFCDIPRL</sequence>
<dbReference type="CDD" id="cd22157">
    <property type="entry name" value="F-box_AtFBW1-like"/>
    <property type="match status" value="1"/>
</dbReference>
<evidence type="ECO:0000259" key="1">
    <source>
        <dbReference type="PROSITE" id="PS50181"/>
    </source>
</evidence>
<dbReference type="PROSITE" id="PS50181">
    <property type="entry name" value="FBOX"/>
    <property type="match status" value="1"/>
</dbReference>
<evidence type="ECO:0000313" key="3">
    <source>
        <dbReference type="Proteomes" id="UP000237347"/>
    </source>
</evidence>
<dbReference type="InterPro" id="IPR055290">
    <property type="entry name" value="At3g26010-like"/>
</dbReference>
<dbReference type="SUPFAM" id="SSF81383">
    <property type="entry name" value="F-box domain"/>
    <property type="match status" value="1"/>
</dbReference>
<name>A0AAW0LF48_QUESU</name>
<protein>
    <submittedName>
        <fullName evidence="2">F-box protein</fullName>
    </submittedName>
</protein>
<feature type="domain" description="F-box" evidence="1">
    <location>
        <begin position="2"/>
        <end position="48"/>
    </location>
</feature>
<organism evidence="2 3">
    <name type="scientific">Quercus suber</name>
    <name type="common">Cork oak</name>
    <dbReference type="NCBI Taxonomy" id="58331"/>
    <lineage>
        <taxon>Eukaryota</taxon>
        <taxon>Viridiplantae</taxon>
        <taxon>Streptophyta</taxon>
        <taxon>Embryophyta</taxon>
        <taxon>Tracheophyta</taxon>
        <taxon>Spermatophyta</taxon>
        <taxon>Magnoliopsida</taxon>
        <taxon>eudicotyledons</taxon>
        <taxon>Gunneridae</taxon>
        <taxon>Pentapetalae</taxon>
        <taxon>rosids</taxon>
        <taxon>fabids</taxon>
        <taxon>Fagales</taxon>
        <taxon>Fagaceae</taxon>
        <taxon>Quercus</taxon>
    </lineage>
</organism>